<dbReference type="Gene3D" id="3.40.390.10">
    <property type="entry name" value="Collagenase (Catalytic Domain)"/>
    <property type="match status" value="1"/>
</dbReference>
<reference evidence="4" key="1">
    <citation type="submission" date="2023-10" db="EMBL/GenBank/DDBJ databases">
        <title>Genome assembly of Pristionchus species.</title>
        <authorList>
            <person name="Yoshida K."/>
            <person name="Sommer R.J."/>
        </authorList>
    </citation>
    <scope>NUCLEOTIDE SEQUENCE</scope>
    <source>
        <strain evidence="4">RS0144</strain>
    </source>
</reference>
<accession>A0AAV5SXZ4</accession>
<comment type="similarity">
    <text evidence="1">Belongs to the peptidase M13 family.</text>
</comment>
<dbReference type="GO" id="GO:0005886">
    <property type="term" value="C:plasma membrane"/>
    <property type="evidence" value="ECO:0007669"/>
    <property type="project" value="TreeGrafter"/>
</dbReference>
<name>A0AAV5SXZ4_9BILA</name>
<dbReference type="PROSITE" id="PS51885">
    <property type="entry name" value="NEPRILYSIN"/>
    <property type="match status" value="1"/>
</dbReference>
<dbReference type="InterPro" id="IPR024079">
    <property type="entry name" value="MetalloPept_cat_dom_sf"/>
</dbReference>
<evidence type="ECO:0000259" key="3">
    <source>
        <dbReference type="Pfam" id="PF05649"/>
    </source>
</evidence>
<comment type="caution">
    <text evidence="4">The sequence shown here is derived from an EMBL/GenBank/DDBJ whole genome shotgun (WGS) entry which is preliminary data.</text>
</comment>
<dbReference type="PANTHER" id="PTHR11733:SF188">
    <property type="entry name" value="NEPRILYSIN"/>
    <property type="match status" value="1"/>
</dbReference>
<dbReference type="Gene3D" id="1.10.1380.10">
    <property type="entry name" value="Neutral endopeptidase , domain2"/>
    <property type="match status" value="1"/>
</dbReference>
<dbReference type="EMBL" id="BTSX01000002">
    <property type="protein sequence ID" value="GMS86234.1"/>
    <property type="molecule type" value="Genomic_DNA"/>
</dbReference>
<feature type="compositionally biased region" description="Polar residues" evidence="2">
    <location>
        <begin position="88"/>
        <end position="102"/>
    </location>
</feature>
<evidence type="ECO:0000313" key="4">
    <source>
        <dbReference type="EMBL" id="GMS86234.1"/>
    </source>
</evidence>
<dbReference type="Pfam" id="PF05649">
    <property type="entry name" value="Peptidase_M13_N"/>
    <property type="match status" value="1"/>
</dbReference>
<sequence length="596" mass="66737">GMAKLLGATTVLVVAALGVAIASLVINILILNQVNSSPGPTPNIDACPTPDPAIQPAVPPTQTKEEGTSTSDHLSTSPDPDAKKFSSDPKSNTSGGPETDLTSPPAIDVGGVDTTLKDPVPRPVPHTTSGVSAWQEAANRILATANFSADPCDDFYQFTCGNYLANTNLDGASRKRTSDEAQYQINLDLADYFDSMKLEDLKGKTEQYQKIFLDICVAEWEKDTTDSAVNKAKWMDLTEDLDKILDFALFPLPRFALNKNMDQLFSAMGRMERQLTGGPLMTSLVTTDFKDSTKNALYINQPAFHFDRDVYVNPQNSDKLEQYAADIRYLLVAYSRNTGRRISHDFCPDPIGQRLTDMQCAQKVAEWAVDFERSLAMASWPESERSNYQQQYTAVYWNLVAMFTDYQSLHLDSYMSALLSLKKEESEFDGYKVVLAQPTYFAALEWKFRVERVTIEEMNNYLAIHFLLESAEEYGIDIPSLDSFGNRQENKSRIRIERYQTRRGHGARRISRPQLNSKGLAATEHDAIRASCIDTLIDYMPFGPGYTYVNNRADRDDALEEVKQLVDYVVTQIGYNAKDAKICRLDGCRIAQTCNR</sequence>
<dbReference type="PANTHER" id="PTHR11733">
    <property type="entry name" value="ZINC METALLOPROTEASE FAMILY M13 NEPRILYSIN-RELATED"/>
    <property type="match status" value="1"/>
</dbReference>
<dbReference type="Proteomes" id="UP001432027">
    <property type="component" value="Unassembled WGS sequence"/>
</dbReference>
<evidence type="ECO:0000256" key="2">
    <source>
        <dbReference type="SAM" id="MobiDB-lite"/>
    </source>
</evidence>
<evidence type="ECO:0000256" key="1">
    <source>
        <dbReference type="ARBA" id="ARBA00007357"/>
    </source>
</evidence>
<feature type="compositionally biased region" description="Pro residues" evidence="2">
    <location>
        <begin position="49"/>
        <end position="59"/>
    </location>
</feature>
<dbReference type="InterPro" id="IPR042089">
    <property type="entry name" value="Peptidase_M13_dom_2"/>
</dbReference>
<proteinExistence type="inferred from homology"/>
<evidence type="ECO:0000313" key="5">
    <source>
        <dbReference type="Proteomes" id="UP001432027"/>
    </source>
</evidence>
<dbReference type="SUPFAM" id="SSF55486">
    <property type="entry name" value="Metalloproteases ('zincins'), catalytic domain"/>
    <property type="match status" value="1"/>
</dbReference>
<dbReference type="AlphaFoldDB" id="A0AAV5SXZ4"/>
<dbReference type="GO" id="GO:0016485">
    <property type="term" value="P:protein processing"/>
    <property type="evidence" value="ECO:0007669"/>
    <property type="project" value="TreeGrafter"/>
</dbReference>
<dbReference type="InterPro" id="IPR000718">
    <property type="entry name" value="Peptidase_M13"/>
</dbReference>
<dbReference type="GO" id="GO:0004222">
    <property type="term" value="F:metalloendopeptidase activity"/>
    <property type="evidence" value="ECO:0007669"/>
    <property type="project" value="InterPro"/>
</dbReference>
<feature type="domain" description="Peptidase M13 N-terminal" evidence="3">
    <location>
        <begin position="151"/>
        <end position="572"/>
    </location>
</feature>
<gene>
    <name evidence="4" type="ORF">PENTCL1PPCAC_8409</name>
</gene>
<feature type="non-terminal residue" evidence="4">
    <location>
        <position position="1"/>
    </location>
</feature>
<organism evidence="4 5">
    <name type="scientific">Pristionchus entomophagus</name>
    <dbReference type="NCBI Taxonomy" id="358040"/>
    <lineage>
        <taxon>Eukaryota</taxon>
        <taxon>Metazoa</taxon>
        <taxon>Ecdysozoa</taxon>
        <taxon>Nematoda</taxon>
        <taxon>Chromadorea</taxon>
        <taxon>Rhabditida</taxon>
        <taxon>Rhabditina</taxon>
        <taxon>Diplogasteromorpha</taxon>
        <taxon>Diplogasteroidea</taxon>
        <taxon>Neodiplogasteridae</taxon>
        <taxon>Pristionchus</taxon>
    </lineage>
</organism>
<keyword evidence="5" id="KW-1185">Reference proteome</keyword>
<dbReference type="InterPro" id="IPR008753">
    <property type="entry name" value="Peptidase_M13_N"/>
</dbReference>
<protein>
    <recommendedName>
        <fullName evidence="3">Peptidase M13 N-terminal domain-containing protein</fullName>
    </recommendedName>
</protein>
<feature type="region of interest" description="Disordered" evidence="2">
    <location>
        <begin position="41"/>
        <end position="128"/>
    </location>
</feature>
<feature type="compositionally biased region" description="Polar residues" evidence="2">
    <location>
        <begin position="68"/>
        <end position="78"/>
    </location>
</feature>